<protein>
    <submittedName>
        <fullName evidence="2">Uncharacterized protein</fullName>
    </submittedName>
</protein>
<sequence>MKDAAVLPVIRASQGGRRGYGQHPAPPEGAARAICELGPGPAPGSGGSLRQPANAYTHDIH</sequence>
<keyword evidence="3" id="KW-1185">Reference proteome</keyword>
<evidence type="ECO:0000313" key="2">
    <source>
        <dbReference type="EMBL" id="GGY16326.1"/>
    </source>
</evidence>
<accession>A0ABQ2ZKP7</accession>
<reference evidence="3" key="1">
    <citation type="journal article" date="2019" name="Int. J. Syst. Evol. Microbiol.">
        <title>The Global Catalogue of Microorganisms (GCM) 10K type strain sequencing project: providing services to taxonomists for standard genome sequencing and annotation.</title>
        <authorList>
            <consortium name="The Broad Institute Genomics Platform"/>
            <consortium name="The Broad Institute Genome Sequencing Center for Infectious Disease"/>
            <person name="Wu L."/>
            <person name="Ma J."/>
        </authorList>
    </citation>
    <scope>NUCLEOTIDE SEQUENCE [LARGE SCALE GENOMIC DNA]</scope>
    <source>
        <strain evidence="3">JCM 4957</strain>
    </source>
</reference>
<evidence type="ECO:0000313" key="3">
    <source>
        <dbReference type="Proteomes" id="UP000653308"/>
    </source>
</evidence>
<dbReference type="Proteomes" id="UP000653308">
    <property type="component" value="Unassembled WGS sequence"/>
</dbReference>
<name>A0ABQ2ZKP7_9ACTN</name>
<proteinExistence type="predicted"/>
<gene>
    <name evidence="2" type="ORF">GCM10010384_23010</name>
</gene>
<dbReference type="EMBL" id="BMWE01000005">
    <property type="protein sequence ID" value="GGY16326.1"/>
    <property type="molecule type" value="Genomic_DNA"/>
</dbReference>
<evidence type="ECO:0000256" key="1">
    <source>
        <dbReference type="SAM" id="MobiDB-lite"/>
    </source>
</evidence>
<feature type="region of interest" description="Disordered" evidence="1">
    <location>
        <begin position="37"/>
        <end position="61"/>
    </location>
</feature>
<comment type="caution">
    <text evidence="2">The sequence shown here is derived from an EMBL/GenBank/DDBJ whole genome shotgun (WGS) entry which is preliminary data.</text>
</comment>
<organism evidence="2 3">
    <name type="scientific">Streptomyces djakartensis</name>
    <dbReference type="NCBI Taxonomy" id="68193"/>
    <lineage>
        <taxon>Bacteria</taxon>
        <taxon>Bacillati</taxon>
        <taxon>Actinomycetota</taxon>
        <taxon>Actinomycetes</taxon>
        <taxon>Kitasatosporales</taxon>
        <taxon>Streptomycetaceae</taxon>
        <taxon>Streptomyces</taxon>
    </lineage>
</organism>